<name>A0A840PEA2_9ACTN</name>
<keyword evidence="2" id="KW-1185">Reference proteome</keyword>
<sequence>MRSTRCGAMPPSASSRISQCMAMPGTSPCEPALIRTPASSSLRTERETASTPMSYSSSATWMVVIARAYGGASYGVPSGL</sequence>
<dbReference type="EMBL" id="JACHGN010000012">
    <property type="protein sequence ID" value="MBB5135780.1"/>
    <property type="molecule type" value="Genomic_DNA"/>
</dbReference>
<reference evidence="1 2" key="1">
    <citation type="submission" date="2020-08" db="EMBL/GenBank/DDBJ databases">
        <title>Genomic Encyclopedia of Type Strains, Phase IV (KMG-IV): sequencing the most valuable type-strain genomes for metagenomic binning, comparative biology and taxonomic classification.</title>
        <authorList>
            <person name="Goeker M."/>
        </authorList>
    </citation>
    <scope>NUCLEOTIDE SEQUENCE [LARGE SCALE GENOMIC DNA]</scope>
    <source>
        <strain evidence="1 2">DSM 45615</strain>
    </source>
</reference>
<dbReference type="AlphaFoldDB" id="A0A840PEA2"/>
<dbReference type="Proteomes" id="UP000578449">
    <property type="component" value="Unassembled WGS sequence"/>
</dbReference>
<accession>A0A840PEA2</accession>
<dbReference type="RefSeq" id="WP_185052714.1">
    <property type="nucleotide sequence ID" value="NZ_BAABIX010000037.1"/>
</dbReference>
<evidence type="ECO:0000313" key="2">
    <source>
        <dbReference type="Proteomes" id="UP000578449"/>
    </source>
</evidence>
<evidence type="ECO:0000313" key="1">
    <source>
        <dbReference type="EMBL" id="MBB5135780.1"/>
    </source>
</evidence>
<proteinExistence type="predicted"/>
<protein>
    <submittedName>
        <fullName evidence="1">Uncharacterized protein</fullName>
    </submittedName>
</protein>
<organism evidence="1 2">
    <name type="scientific">Thermocatellispora tengchongensis</name>
    <dbReference type="NCBI Taxonomy" id="1073253"/>
    <lineage>
        <taxon>Bacteria</taxon>
        <taxon>Bacillati</taxon>
        <taxon>Actinomycetota</taxon>
        <taxon>Actinomycetes</taxon>
        <taxon>Streptosporangiales</taxon>
        <taxon>Streptosporangiaceae</taxon>
        <taxon>Thermocatellispora</taxon>
    </lineage>
</organism>
<comment type="caution">
    <text evidence="1">The sequence shown here is derived from an EMBL/GenBank/DDBJ whole genome shotgun (WGS) entry which is preliminary data.</text>
</comment>
<gene>
    <name evidence="1" type="ORF">HNP84_005524</name>
</gene>